<dbReference type="AlphaFoldDB" id="A0A0K6ISY3"/>
<dbReference type="NCBIfam" id="TIGR02547">
    <property type="entry name" value="casA_cse1"/>
    <property type="match status" value="1"/>
</dbReference>
<proteinExistence type="predicted"/>
<keyword evidence="1" id="KW-0175">Coiled coil</keyword>
<dbReference type="Gene3D" id="1.10.132.100">
    <property type="match status" value="1"/>
</dbReference>
<reference evidence="3" key="1">
    <citation type="submission" date="2015-08" db="EMBL/GenBank/DDBJ databases">
        <authorList>
            <person name="Babu N.S."/>
            <person name="Beckwith C.J."/>
            <person name="Beseler K.G."/>
            <person name="Brison A."/>
            <person name="Carone J.V."/>
            <person name="Caskin T.P."/>
            <person name="Diamond M."/>
            <person name="Durham M.E."/>
            <person name="Foxe J.M."/>
            <person name="Go M."/>
            <person name="Henderson B.A."/>
            <person name="Jones I.B."/>
            <person name="McGettigan J.A."/>
            <person name="Micheletti S.J."/>
            <person name="Nasrallah M.E."/>
            <person name="Ortiz D."/>
            <person name="Piller C.R."/>
            <person name="Privatt S.R."/>
            <person name="Schneider S.L."/>
            <person name="Sharp S."/>
            <person name="Smith T.C."/>
            <person name="Stanton J.D."/>
            <person name="Ullery H.E."/>
            <person name="Wilson R.J."/>
            <person name="Serrano M.G."/>
            <person name="Buck G."/>
            <person name="Lee V."/>
            <person name="Wang Y."/>
            <person name="Carvalho R."/>
            <person name="Voegtly L."/>
            <person name="Shi R."/>
            <person name="Duckworth R."/>
            <person name="Johnson A."/>
            <person name="Loviza R."/>
            <person name="Walstead R."/>
            <person name="Shah Z."/>
            <person name="Kiflezghi M."/>
            <person name="Wade K."/>
            <person name="Ball S.L."/>
            <person name="Bradley K.W."/>
            <person name="Asai D.J."/>
            <person name="Bowman C.A."/>
            <person name="Russell D.A."/>
            <person name="Pope W.H."/>
            <person name="Jacobs-Sera D."/>
            <person name="Hendrix R.W."/>
            <person name="Hatfull G.F."/>
        </authorList>
    </citation>
    <scope>NUCLEOTIDE SEQUENCE [LARGE SCALE GENOMIC DNA]</scope>
    <source>
        <strain evidence="3">JCM 19170</strain>
    </source>
</reference>
<dbReference type="InterPro" id="IPR013381">
    <property type="entry name" value="CRISPR-assoc_prot_Cse1"/>
</dbReference>
<evidence type="ECO:0000313" key="2">
    <source>
        <dbReference type="EMBL" id="CUB06447.1"/>
    </source>
</evidence>
<protein>
    <submittedName>
        <fullName evidence="2">CRISPR type I-E/ECOLI-associated protein CasA/Cse1</fullName>
    </submittedName>
</protein>
<dbReference type="Pfam" id="PF09481">
    <property type="entry name" value="CRISPR_Cse1"/>
    <property type="match status" value="1"/>
</dbReference>
<dbReference type="EMBL" id="CYHH01000003">
    <property type="protein sequence ID" value="CUB06447.1"/>
    <property type="molecule type" value="Genomic_DNA"/>
</dbReference>
<name>A0A0K6ISY3_9PROT</name>
<sequence length="504" mass="56396">MNHLARYNLIDEAWIPVRGQDGQSRTVGLAELFRHAHIIRDLDEPSPANRVALYRLLLAILHRASSARFGSWARQERRRWRREGLPTDAVLDYLEHWRERFWLVHPEHPFMQVAALAHHPDTKDKKKSVLHLALLGNDGFLFDHRKTATLPWPDALRDMLGLFSFTPGGLIKILKTSDNAGPLANSAAFLALGANLGETLLLNLGSAKSNQNDLPAWEKVPPAIKDLAAPATLATGPNDRYTRQSRGVLLDVDDDGRVSELWFAPGLALQDDPHAPDPMVAQRMSKDGKTILRIRFDGGRALWRDLPSLTATAKEQAPAVLRYAAEITDDSEMLHVLAAGFTNNSNKHAKFEHVRMELVRLPHALLAVEAAAAQLQEDVARAEALYDKLHDVLAVRVVALAQPNPEHKETRKKARARVAQSPLPDVYFTHLEQRLPALMAAYAANDWGAAHRLWQNAMTEAAHAFWHELGILLSDTPRAWKAMAQTEPAFHTILRNHQENRDAA</sequence>
<organism evidence="2 3">
    <name type="scientific">Tepidiphilus thermophilus</name>
    <dbReference type="NCBI Taxonomy" id="876478"/>
    <lineage>
        <taxon>Bacteria</taxon>
        <taxon>Pseudomonadati</taxon>
        <taxon>Pseudomonadota</taxon>
        <taxon>Hydrogenophilia</taxon>
        <taxon>Hydrogenophilales</taxon>
        <taxon>Hydrogenophilaceae</taxon>
        <taxon>Tepidiphilus</taxon>
    </lineage>
</organism>
<dbReference type="RefSeq" id="WP_055423118.1">
    <property type="nucleotide sequence ID" value="NZ_CYHH01000003.1"/>
</dbReference>
<dbReference type="Proteomes" id="UP000182108">
    <property type="component" value="Unassembled WGS sequence"/>
</dbReference>
<gene>
    <name evidence="2" type="ORF">Ga0061068_103153</name>
</gene>
<evidence type="ECO:0000313" key="3">
    <source>
        <dbReference type="Proteomes" id="UP000182108"/>
    </source>
</evidence>
<feature type="coiled-coil region" evidence="1">
    <location>
        <begin position="365"/>
        <end position="392"/>
    </location>
</feature>
<dbReference type="OrthoDB" id="5392377at2"/>
<evidence type="ECO:0000256" key="1">
    <source>
        <dbReference type="SAM" id="Coils"/>
    </source>
</evidence>
<keyword evidence="3" id="KW-1185">Reference proteome</keyword>
<accession>A0A0K6ISY3</accession>